<sequence>MPCAMLFSIDLLQVTGRDPPFRLGQFHRLRTYQAVNIIITIITTIPLLRPQSTQPYRYRYRLHAPPPPKMTDLTPTLHELLKSKPNAPRLSKGYLSTETADEFLKEAYRINNHITSLLHYLHRIRPSYLSINHNHHHHNNNNKSSHKTPSDPSPLALPPPPPKDLTDTSRAEIDTSTSHLLRQLSTSISTLASAETLRQETRAQLLRKKYGSRVGGVLARWAAGGDDDPQTRATATTPAQRAEEAAEDNTKQLRAAVLWFLQRKLEGVVAVQRGMVEKRLERVRERERSVLYLSQQQQQQSKQQQQQQSGKEWGEERGLGHGFGQGQGSGHAGDMMLPPAGETKGQRLEETELHAIEAQLSPEQLQLFAEENDAMVKYYEDTLSKVRTAEKSLLEISSLQQTLVAHLSTQEEYINQLVTDASNTHSNIGQGNKELKRASERRSTAQAVFWGTVGLCTWLVVWDLVF</sequence>
<keyword evidence="2" id="KW-1185">Reference proteome</keyword>
<evidence type="ECO:0000313" key="2">
    <source>
        <dbReference type="Proteomes" id="UP000249661"/>
    </source>
</evidence>
<gene>
    <name evidence="1" type="ORF">BO66DRAFT_403728</name>
</gene>
<accession>A0ACD1H1B2</accession>
<proteinExistence type="predicted"/>
<organism evidence="1 2">
    <name type="scientific">Aspergillus aculeatinus CBS 121060</name>
    <dbReference type="NCBI Taxonomy" id="1448322"/>
    <lineage>
        <taxon>Eukaryota</taxon>
        <taxon>Fungi</taxon>
        <taxon>Dikarya</taxon>
        <taxon>Ascomycota</taxon>
        <taxon>Pezizomycotina</taxon>
        <taxon>Eurotiomycetes</taxon>
        <taxon>Eurotiomycetidae</taxon>
        <taxon>Eurotiales</taxon>
        <taxon>Aspergillaceae</taxon>
        <taxon>Aspergillus</taxon>
        <taxon>Aspergillus subgen. Circumdati</taxon>
    </lineage>
</organism>
<dbReference type="Proteomes" id="UP000249661">
    <property type="component" value="Unassembled WGS sequence"/>
</dbReference>
<name>A0ACD1H1B2_9EURO</name>
<protein>
    <submittedName>
        <fullName evidence="1">Uncharacterized protein</fullName>
    </submittedName>
</protein>
<dbReference type="EMBL" id="KZ824973">
    <property type="protein sequence ID" value="RAH67531.1"/>
    <property type="molecule type" value="Genomic_DNA"/>
</dbReference>
<evidence type="ECO:0000313" key="1">
    <source>
        <dbReference type="EMBL" id="RAH67531.1"/>
    </source>
</evidence>
<reference evidence="1" key="1">
    <citation type="submission" date="2018-02" db="EMBL/GenBank/DDBJ databases">
        <title>The genomes of Aspergillus section Nigri reveals drivers in fungal speciation.</title>
        <authorList>
            <consortium name="DOE Joint Genome Institute"/>
            <person name="Vesth T.C."/>
            <person name="Nybo J."/>
            <person name="Theobald S."/>
            <person name="Brandl J."/>
            <person name="Frisvad J.C."/>
            <person name="Nielsen K.F."/>
            <person name="Lyhne E.K."/>
            <person name="Kogle M.E."/>
            <person name="Kuo A."/>
            <person name="Riley R."/>
            <person name="Clum A."/>
            <person name="Nolan M."/>
            <person name="Lipzen A."/>
            <person name="Salamov A."/>
            <person name="Henrissat B."/>
            <person name="Wiebenga A."/>
            <person name="De vries R.P."/>
            <person name="Grigoriev I.V."/>
            <person name="Mortensen U.H."/>
            <person name="Andersen M.R."/>
            <person name="Baker S.E."/>
        </authorList>
    </citation>
    <scope>NUCLEOTIDE SEQUENCE</scope>
    <source>
        <strain evidence="1">CBS 121060</strain>
    </source>
</reference>